<accession>A0A085WND9</accession>
<organism evidence="3 4">
    <name type="scientific">Hyalangium minutum</name>
    <dbReference type="NCBI Taxonomy" id="394096"/>
    <lineage>
        <taxon>Bacteria</taxon>
        <taxon>Pseudomonadati</taxon>
        <taxon>Myxococcota</taxon>
        <taxon>Myxococcia</taxon>
        <taxon>Myxococcales</taxon>
        <taxon>Cystobacterineae</taxon>
        <taxon>Archangiaceae</taxon>
        <taxon>Hyalangium</taxon>
    </lineage>
</organism>
<protein>
    <recommendedName>
        <fullName evidence="5">Lipoprotein</fullName>
    </recommendedName>
</protein>
<keyword evidence="2" id="KW-0732">Signal</keyword>
<keyword evidence="4" id="KW-1185">Reference proteome</keyword>
<dbReference type="EMBL" id="JMCB01000005">
    <property type="protein sequence ID" value="KFE69202.1"/>
    <property type="molecule type" value="Genomic_DNA"/>
</dbReference>
<feature type="compositionally biased region" description="Basic and acidic residues" evidence="1">
    <location>
        <begin position="75"/>
        <end position="85"/>
    </location>
</feature>
<reference evidence="3 4" key="1">
    <citation type="submission" date="2014-04" db="EMBL/GenBank/DDBJ databases">
        <title>Genome assembly of Hyalangium minutum DSM 14724.</title>
        <authorList>
            <person name="Sharma G."/>
            <person name="Subramanian S."/>
        </authorList>
    </citation>
    <scope>NUCLEOTIDE SEQUENCE [LARGE SCALE GENOMIC DNA]</scope>
    <source>
        <strain evidence="3 4">DSM 14724</strain>
    </source>
</reference>
<evidence type="ECO:0000256" key="2">
    <source>
        <dbReference type="SAM" id="SignalP"/>
    </source>
</evidence>
<dbReference type="PROSITE" id="PS51257">
    <property type="entry name" value="PROKAR_LIPOPROTEIN"/>
    <property type="match status" value="1"/>
</dbReference>
<feature type="region of interest" description="Disordered" evidence="1">
    <location>
        <begin position="19"/>
        <end position="49"/>
    </location>
</feature>
<dbReference type="AlphaFoldDB" id="A0A085WND9"/>
<gene>
    <name evidence="3" type="ORF">DB31_7104</name>
</gene>
<dbReference type="InterPro" id="IPR016066">
    <property type="entry name" value="A-D-PHexomutase_CS"/>
</dbReference>
<comment type="caution">
    <text evidence="3">The sequence shown here is derived from an EMBL/GenBank/DDBJ whole genome shotgun (WGS) entry which is preliminary data.</text>
</comment>
<dbReference type="GO" id="GO:0000287">
    <property type="term" value="F:magnesium ion binding"/>
    <property type="evidence" value="ECO:0007669"/>
    <property type="project" value="InterPro"/>
</dbReference>
<feature type="signal peptide" evidence="2">
    <location>
        <begin position="1"/>
        <end position="21"/>
    </location>
</feature>
<dbReference type="PROSITE" id="PS00710">
    <property type="entry name" value="PGM_PMM"/>
    <property type="match status" value="1"/>
</dbReference>
<proteinExistence type="predicted"/>
<evidence type="ECO:0000313" key="3">
    <source>
        <dbReference type="EMBL" id="KFE69202.1"/>
    </source>
</evidence>
<feature type="chain" id="PRO_5001799972" description="Lipoprotein" evidence="2">
    <location>
        <begin position="22"/>
        <end position="100"/>
    </location>
</feature>
<dbReference type="OrthoDB" id="5956489at2"/>
<evidence type="ECO:0000313" key="4">
    <source>
        <dbReference type="Proteomes" id="UP000028725"/>
    </source>
</evidence>
<sequence length="100" mass="10624">MQSKSFGGLMLMGLMLGCATAAPPPQASGTTAQGTQKEEKAAAADAQKNPDPTLICESVAVTGSHIPRKVCRTARQVEKERDDAQRAVQNADKVNRDWGK</sequence>
<dbReference type="RefSeq" id="WP_044188015.1">
    <property type="nucleotide sequence ID" value="NZ_JMCB01000005.1"/>
</dbReference>
<dbReference type="Proteomes" id="UP000028725">
    <property type="component" value="Unassembled WGS sequence"/>
</dbReference>
<evidence type="ECO:0008006" key="5">
    <source>
        <dbReference type="Google" id="ProtNLM"/>
    </source>
</evidence>
<feature type="region of interest" description="Disordered" evidence="1">
    <location>
        <begin position="75"/>
        <end position="100"/>
    </location>
</feature>
<evidence type="ECO:0000256" key="1">
    <source>
        <dbReference type="SAM" id="MobiDB-lite"/>
    </source>
</evidence>
<name>A0A085WND9_9BACT</name>